<reference evidence="9 10" key="1">
    <citation type="submission" date="2024-03" db="EMBL/GenBank/DDBJ databases">
        <title>Draft genome sequence of Pseudonocardia tropica JCM 19149.</title>
        <authorList>
            <person name="Butdee W."/>
            <person name="Duangmal K."/>
        </authorList>
    </citation>
    <scope>NUCLEOTIDE SEQUENCE [LARGE SCALE GENOMIC DNA]</scope>
    <source>
        <strain evidence="9 10">JCM 19149</strain>
    </source>
</reference>
<evidence type="ECO:0000256" key="2">
    <source>
        <dbReference type="ARBA" id="ARBA00007935"/>
    </source>
</evidence>
<name>A0ABV1JYT3_9PSEU</name>
<organism evidence="9 10">
    <name type="scientific">Pseudonocardia tropica</name>
    <dbReference type="NCBI Taxonomy" id="681289"/>
    <lineage>
        <taxon>Bacteria</taxon>
        <taxon>Bacillati</taxon>
        <taxon>Actinomycetota</taxon>
        <taxon>Actinomycetes</taxon>
        <taxon>Pseudonocardiales</taxon>
        <taxon>Pseudonocardiaceae</taxon>
        <taxon>Pseudonocardia</taxon>
    </lineage>
</organism>
<dbReference type="SUPFAM" id="SSF81345">
    <property type="entry name" value="ABC transporter involved in vitamin B12 uptake, BtuC"/>
    <property type="match status" value="1"/>
</dbReference>
<dbReference type="RefSeq" id="WP_345644956.1">
    <property type="nucleotide sequence ID" value="NZ_BAABLY010000027.1"/>
</dbReference>
<comment type="caution">
    <text evidence="9">The sequence shown here is derived from an EMBL/GenBank/DDBJ whole genome shotgun (WGS) entry which is preliminary data.</text>
</comment>
<feature type="transmembrane region" description="Helical" evidence="8">
    <location>
        <begin position="131"/>
        <end position="151"/>
    </location>
</feature>
<keyword evidence="7 8" id="KW-0472">Membrane</keyword>
<evidence type="ECO:0000256" key="1">
    <source>
        <dbReference type="ARBA" id="ARBA00004651"/>
    </source>
</evidence>
<evidence type="ECO:0000256" key="7">
    <source>
        <dbReference type="ARBA" id="ARBA00023136"/>
    </source>
</evidence>
<evidence type="ECO:0000313" key="9">
    <source>
        <dbReference type="EMBL" id="MEQ3541130.1"/>
    </source>
</evidence>
<dbReference type="CDD" id="cd06550">
    <property type="entry name" value="TM_ABC_iron-siderophores_like"/>
    <property type="match status" value="1"/>
</dbReference>
<dbReference type="Proteomes" id="UP001464923">
    <property type="component" value="Unassembled WGS sequence"/>
</dbReference>
<keyword evidence="10" id="KW-1185">Reference proteome</keyword>
<dbReference type="PANTHER" id="PTHR30472:SF24">
    <property type="entry name" value="FERRIC ENTEROBACTIN TRANSPORT SYSTEM PERMEASE PROTEIN FEPG"/>
    <property type="match status" value="1"/>
</dbReference>
<evidence type="ECO:0000256" key="5">
    <source>
        <dbReference type="ARBA" id="ARBA00022692"/>
    </source>
</evidence>
<feature type="transmembrane region" description="Helical" evidence="8">
    <location>
        <begin position="158"/>
        <end position="179"/>
    </location>
</feature>
<dbReference type="PANTHER" id="PTHR30472">
    <property type="entry name" value="FERRIC ENTEROBACTIN TRANSPORT SYSTEM PERMEASE PROTEIN"/>
    <property type="match status" value="1"/>
</dbReference>
<sequence>MSTLVLRSRSGRVSLRVHRRVPVVLGALVIALLVVAVAALGTGSVGLSPGRVSATLLGQGTRAEEFVVLTLRLPRLLTGLLIGAALGVSGAIFQSLTRNPLGSPDVIGFSTGAATGAIVAIIVIGTGPLGVAAGAVLGGIGTALLVYGLAFRRGVEGFRLILIGLGTTAMLAAFNAYLISRAQLADAQAAQFWLTGSLNGRDGVDVATVAVGLAVLLPPLVPLARPLAMLESGDDAARARGVAVEPVRLALTVVGVALVAVATAVAGPIGFVALAAPQLARRLARSPAPALTGAALLGALLLTTADLAVARLSEDPLPVGVGTAAVGGLYLAWLLATERRRRAR</sequence>
<gene>
    <name evidence="9" type="ORF">WHI96_20155</name>
</gene>
<dbReference type="EMBL" id="JBEDNP010000012">
    <property type="protein sequence ID" value="MEQ3541130.1"/>
    <property type="molecule type" value="Genomic_DNA"/>
</dbReference>
<feature type="transmembrane region" description="Helical" evidence="8">
    <location>
        <begin position="106"/>
        <end position="125"/>
    </location>
</feature>
<comment type="subcellular location">
    <subcellularLocation>
        <location evidence="1">Cell membrane</location>
        <topology evidence="1">Multi-pass membrane protein</topology>
    </subcellularLocation>
</comment>
<protein>
    <submittedName>
        <fullName evidence="9">Iron chelate uptake ABC transporter family permease subunit</fullName>
    </submittedName>
</protein>
<evidence type="ECO:0000256" key="3">
    <source>
        <dbReference type="ARBA" id="ARBA00022448"/>
    </source>
</evidence>
<keyword evidence="3" id="KW-0813">Transport</keyword>
<feature type="transmembrane region" description="Helical" evidence="8">
    <location>
        <begin position="249"/>
        <end position="276"/>
    </location>
</feature>
<proteinExistence type="inferred from homology"/>
<evidence type="ECO:0000313" key="10">
    <source>
        <dbReference type="Proteomes" id="UP001464923"/>
    </source>
</evidence>
<evidence type="ECO:0000256" key="4">
    <source>
        <dbReference type="ARBA" id="ARBA00022475"/>
    </source>
</evidence>
<dbReference type="Pfam" id="PF01032">
    <property type="entry name" value="FecCD"/>
    <property type="match status" value="1"/>
</dbReference>
<keyword evidence="6 8" id="KW-1133">Transmembrane helix</keyword>
<dbReference type="Gene3D" id="1.10.3470.10">
    <property type="entry name" value="ABC transporter involved in vitamin B12 uptake, BtuC"/>
    <property type="match status" value="1"/>
</dbReference>
<feature type="transmembrane region" description="Helical" evidence="8">
    <location>
        <begin position="316"/>
        <end position="336"/>
    </location>
</feature>
<comment type="similarity">
    <text evidence="2">Belongs to the binding-protein-dependent transport system permease family. FecCD subfamily.</text>
</comment>
<dbReference type="InterPro" id="IPR037294">
    <property type="entry name" value="ABC_BtuC-like"/>
</dbReference>
<keyword evidence="5 8" id="KW-0812">Transmembrane</keyword>
<feature type="transmembrane region" description="Helical" evidence="8">
    <location>
        <begin position="288"/>
        <end position="310"/>
    </location>
</feature>
<evidence type="ECO:0000256" key="8">
    <source>
        <dbReference type="SAM" id="Phobius"/>
    </source>
</evidence>
<accession>A0ABV1JYT3</accession>
<keyword evidence="4" id="KW-1003">Cell membrane</keyword>
<feature type="transmembrane region" description="Helical" evidence="8">
    <location>
        <begin position="76"/>
        <end position="94"/>
    </location>
</feature>
<evidence type="ECO:0000256" key="6">
    <source>
        <dbReference type="ARBA" id="ARBA00022989"/>
    </source>
</evidence>
<feature type="transmembrane region" description="Helical" evidence="8">
    <location>
        <begin position="21"/>
        <end position="41"/>
    </location>
</feature>
<dbReference type="InterPro" id="IPR000522">
    <property type="entry name" value="ABC_transptr_permease_BtuC"/>
</dbReference>